<dbReference type="RefSeq" id="WP_264849998.1">
    <property type="nucleotide sequence ID" value="NZ_BRXR01000001.1"/>
</dbReference>
<reference evidence="2 3" key="1">
    <citation type="journal article" date="2024" name="Int. J. Syst. Evol. Microbiol.">
        <title>Clostridium omnivorum sp. nov., isolated from anoxic soil under the treatment of reductive soil disinfestation.</title>
        <authorList>
            <person name="Ueki A."/>
            <person name="Tonouchi A."/>
            <person name="Kaku N."/>
            <person name="Honma S."/>
            <person name="Ueki K."/>
        </authorList>
    </citation>
    <scope>NUCLEOTIDE SEQUENCE [LARGE SCALE GENOMIC DNA]</scope>
    <source>
        <strain evidence="2 3">E14</strain>
    </source>
</reference>
<dbReference type="Proteomes" id="UP001208567">
    <property type="component" value="Unassembled WGS sequence"/>
</dbReference>
<dbReference type="EMBL" id="BRXR01000001">
    <property type="protein sequence ID" value="GLC30719.1"/>
    <property type="molecule type" value="Genomic_DNA"/>
</dbReference>
<protein>
    <submittedName>
        <fullName evidence="2">Uncharacterized protein</fullName>
    </submittedName>
</protein>
<accession>A0ABQ5N659</accession>
<proteinExistence type="predicted"/>
<organism evidence="2 3">
    <name type="scientific">Clostridium omnivorum</name>
    <dbReference type="NCBI Taxonomy" id="1604902"/>
    <lineage>
        <taxon>Bacteria</taxon>
        <taxon>Bacillati</taxon>
        <taxon>Bacillota</taxon>
        <taxon>Clostridia</taxon>
        <taxon>Eubacteriales</taxon>
        <taxon>Clostridiaceae</taxon>
        <taxon>Clostridium</taxon>
    </lineage>
</organism>
<keyword evidence="3" id="KW-1185">Reference proteome</keyword>
<comment type="caution">
    <text evidence="2">The sequence shown here is derived from an EMBL/GenBank/DDBJ whole genome shotgun (WGS) entry which is preliminary data.</text>
</comment>
<evidence type="ECO:0000256" key="1">
    <source>
        <dbReference type="SAM" id="MobiDB-lite"/>
    </source>
</evidence>
<gene>
    <name evidence="2" type="ORF">bsdE14_21290</name>
</gene>
<feature type="region of interest" description="Disordered" evidence="1">
    <location>
        <begin position="1"/>
        <end position="30"/>
    </location>
</feature>
<evidence type="ECO:0000313" key="2">
    <source>
        <dbReference type="EMBL" id="GLC30719.1"/>
    </source>
</evidence>
<sequence>MDKNHKKKHESKERDEVKQNRDEDYNVLNPVMGSKMPMRCLLNKYFI</sequence>
<feature type="compositionally biased region" description="Basic and acidic residues" evidence="1">
    <location>
        <begin position="10"/>
        <end position="24"/>
    </location>
</feature>
<evidence type="ECO:0000313" key="3">
    <source>
        <dbReference type="Proteomes" id="UP001208567"/>
    </source>
</evidence>
<name>A0ABQ5N659_9CLOT</name>